<sequence length="107" mass="11893">MKNKFLFLSLGILPTVIAPISMVSCENKQDQAKKKLEEFISKMKTYLTSNGEISDGIKNTLNTTISAMETLLKNSDFSNMTSQAADELIKSIEASIKMIEESLNIKL</sequence>
<name>A0A2Z4LMA3_9BACT</name>
<keyword evidence="2" id="KW-1185">Reference proteome</keyword>
<organism evidence="1 2">
    <name type="scientific">Metamycoplasma cloacale</name>
    <dbReference type="NCBI Taxonomy" id="92401"/>
    <lineage>
        <taxon>Bacteria</taxon>
        <taxon>Bacillati</taxon>
        <taxon>Mycoplasmatota</taxon>
        <taxon>Mycoplasmoidales</taxon>
        <taxon>Metamycoplasmataceae</taxon>
        <taxon>Metamycoplasma</taxon>
    </lineage>
</organism>
<evidence type="ECO:0000313" key="1">
    <source>
        <dbReference type="EMBL" id="AWX42608.1"/>
    </source>
</evidence>
<reference evidence="2" key="1">
    <citation type="submission" date="2018-06" db="EMBL/GenBank/DDBJ databases">
        <title>Complete genome sequences of Mycoplasma anatis, M. anseris and M. cloacale type strains.</title>
        <authorList>
            <person name="Grozner D."/>
            <person name="Forro B."/>
            <person name="Sulyok K.M."/>
            <person name="Marton S."/>
            <person name="Kreizinger Z."/>
            <person name="Banyai K."/>
            <person name="Gyuranecz M."/>
        </authorList>
    </citation>
    <scope>NUCLEOTIDE SEQUENCE [LARGE SCALE GENOMIC DNA]</scope>
    <source>
        <strain evidence="2">NCTC 10199</strain>
    </source>
</reference>
<dbReference type="AlphaFoldDB" id="A0A2Z4LMA3"/>
<dbReference type="EMBL" id="CP030103">
    <property type="protein sequence ID" value="AWX42608.1"/>
    <property type="molecule type" value="Genomic_DNA"/>
</dbReference>
<dbReference type="Proteomes" id="UP000249865">
    <property type="component" value="Chromosome"/>
</dbReference>
<evidence type="ECO:0000313" key="2">
    <source>
        <dbReference type="Proteomes" id="UP000249865"/>
    </source>
</evidence>
<accession>A0A2Z4LMA3</accession>
<protein>
    <submittedName>
        <fullName evidence="1">Uncharacterized protein</fullName>
    </submittedName>
</protein>
<proteinExistence type="predicted"/>
<dbReference type="PROSITE" id="PS51257">
    <property type="entry name" value="PROKAR_LIPOPROTEIN"/>
    <property type="match status" value="1"/>
</dbReference>
<gene>
    <name evidence="1" type="ORF">DK849_00720</name>
</gene>
<dbReference type="RefSeq" id="WP_029330015.1">
    <property type="nucleotide sequence ID" value="NZ_CP030103.1"/>
</dbReference>
<dbReference type="KEGG" id="mclo:DK849_00720"/>